<comment type="function">
    <text evidence="2 9">Removes 5-oxoproline from various penultimate amino acid residues except L-proline.</text>
</comment>
<dbReference type="PIRSF" id="PIRSF015592">
    <property type="entry name" value="Prld-crbxl_pptds"/>
    <property type="match status" value="1"/>
</dbReference>
<organism evidence="11 12">
    <name type="scientific">Microbulbifer donghaiensis</name>
    <dbReference type="NCBI Taxonomy" id="494016"/>
    <lineage>
        <taxon>Bacteria</taxon>
        <taxon>Pseudomonadati</taxon>
        <taxon>Pseudomonadota</taxon>
        <taxon>Gammaproteobacteria</taxon>
        <taxon>Cellvibrionales</taxon>
        <taxon>Microbulbiferaceae</taxon>
        <taxon>Microbulbifer</taxon>
    </lineage>
</organism>
<dbReference type="PANTHER" id="PTHR23402:SF1">
    <property type="entry name" value="PYROGLUTAMYL-PEPTIDASE I"/>
    <property type="match status" value="1"/>
</dbReference>
<comment type="similarity">
    <text evidence="4 9">Belongs to the peptidase C15 family.</text>
</comment>
<feature type="active site" evidence="9 10">
    <location>
        <position position="80"/>
    </location>
</feature>
<dbReference type="PRINTS" id="PR00706">
    <property type="entry name" value="PYROGLUPTASE"/>
</dbReference>
<dbReference type="PROSITE" id="PS01333">
    <property type="entry name" value="PYRASE_GLU"/>
    <property type="match status" value="1"/>
</dbReference>
<dbReference type="NCBIfam" id="TIGR00504">
    <property type="entry name" value="pyro_pdase"/>
    <property type="match status" value="1"/>
</dbReference>
<reference evidence="12" key="1">
    <citation type="submission" date="2016-11" db="EMBL/GenBank/DDBJ databases">
        <authorList>
            <person name="Varghese N."/>
            <person name="Submissions S."/>
        </authorList>
    </citation>
    <scope>NUCLEOTIDE SEQUENCE [LARGE SCALE GENOMIC DNA]</scope>
    <source>
        <strain evidence="12">CGMCC 1.7063</strain>
    </source>
</reference>
<keyword evidence="5 9" id="KW-0963">Cytoplasm</keyword>
<protein>
    <recommendedName>
        <fullName evidence="9">Pyrrolidone-carboxylate peptidase</fullName>
        <ecNumber evidence="9">3.4.19.3</ecNumber>
    </recommendedName>
    <alternativeName>
        <fullName evidence="9">5-oxoprolyl-peptidase</fullName>
    </alternativeName>
    <alternativeName>
        <fullName evidence="9">Pyroglutamyl-peptidase I</fullName>
        <shortName evidence="9">PGP-I</shortName>
        <shortName evidence="9">Pyrase</shortName>
    </alternativeName>
</protein>
<dbReference type="AlphaFoldDB" id="A0A1M4VDV2"/>
<feature type="active site" evidence="9">
    <location>
        <position position="146"/>
    </location>
</feature>
<evidence type="ECO:0000313" key="12">
    <source>
        <dbReference type="Proteomes" id="UP000184170"/>
    </source>
</evidence>
<proteinExistence type="inferred from homology"/>
<dbReference type="GO" id="GO:0005829">
    <property type="term" value="C:cytosol"/>
    <property type="evidence" value="ECO:0007669"/>
    <property type="project" value="InterPro"/>
</dbReference>
<sequence length="222" mass="23765">MNRVLLTGFEAFGNTPVNPAEAVTRALDTASIGGAEVTGIIVPNNFFECIDVVRNAIEEIGPQLVVMMGEYGGRATITVERIAQNYNDSTRYQLRDNRGVALQGELTAPDGPAAYRSTLPLRAMVEAMRTAGIPADISDTAATFCCNHLMYGILHYLSSNALDIPAGWIHLPQLPEVAALPENLGTPSMSRETATKGVCTAIAAALKNPRDVDVPILSRLQI</sequence>
<evidence type="ECO:0000256" key="4">
    <source>
        <dbReference type="ARBA" id="ARBA00006641"/>
    </source>
</evidence>
<dbReference type="GO" id="GO:0006508">
    <property type="term" value="P:proteolysis"/>
    <property type="evidence" value="ECO:0007669"/>
    <property type="project" value="UniProtKB-KW"/>
</dbReference>
<comment type="subcellular location">
    <subcellularLocation>
        <location evidence="3 9">Cytoplasm</location>
    </subcellularLocation>
</comment>
<evidence type="ECO:0000256" key="9">
    <source>
        <dbReference type="HAMAP-Rule" id="MF_00417"/>
    </source>
</evidence>
<dbReference type="OrthoDB" id="9779738at2"/>
<evidence type="ECO:0000256" key="2">
    <source>
        <dbReference type="ARBA" id="ARBA00002280"/>
    </source>
</evidence>
<dbReference type="InterPro" id="IPR033693">
    <property type="entry name" value="PGPEP1_Glu_AS"/>
</dbReference>
<keyword evidence="8 9" id="KW-0788">Thiol protease</keyword>
<evidence type="ECO:0000256" key="3">
    <source>
        <dbReference type="ARBA" id="ARBA00004496"/>
    </source>
</evidence>
<gene>
    <name evidence="9" type="primary">pcp</name>
    <name evidence="11" type="ORF">SAMN04487965_0400</name>
</gene>
<evidence type="ECO:0000256" key="7">
    <source>
        <dbReference type="ARBA" id="ARBA00022801"/>
    </source>
</evidence>
<evidence type="ECO:0000256" key="5">
    <source>
        <dbReference type="ARBA" id="ARBA00022490"/>
    </source>
</evidence>
<dbReference type="GO" id="GO:0016920">
    <property type="term" value="F:pyroglutamyl-peptidase activity"/>
    <property type="evidence" value="ECO:0007669"/>
    <property type="project" value="UniProtKB-UniRule"/>
</dbReference>
<evidence type="ECO:0000313" key="11">
    <source>
        <dbReference type="EMBL" id="SHE67171.1"/>
    </source>
</evidence>
<comment type="catalytic activity">
    <reaction evidence="1 9 10">
        <text>Release of an N-terminal pyroglutamyl group from a polypeptide, the second amino acid generally not being Pro.</text>
        <dbReference type="EC" id="3.4.19.3"/>
    </reaction>
</comment>
<keyword evidence="7 9" id="KW-0378">Hydrolase</keyword>
<dbReference type="InterPro" id="IPR000816">
    <property type="entry name" value="Peptidase_C15"/>
</dbReference>
<evidence type="ECO:0000256" key="8">
    <source>
        <dbReference type="ARBA" id="ARBA00022807"/>
    </source>
</evidence>
<evidence type="ECO:0000256" key="6">
    <source>
        <dbReference type="ARBA" id="ARBA00022670"/>
    </source>
</evidence>
<comment type="subunit">
    <text evidence="9">Homotetramer.</text>
</comment>
<dbReference type="SUPFAM" id="SSF53182">
    <property type="entry name" value="Pyrrolidone carboxyl peptidase (pyroglutamate aminopeptidase)"/>
    <property type="match status" value="1"/>
</dbReference>
<dbReference type="Proteomes" id="UP000184170">
    <property type="component" value="Unassembled WGS sequence"/>
</dbReference>
<dbReference type="PANTHER" id="PTHR23402">
    <property type="entry name" value="PROTEASE FAMILY C15 PYROGLUTAMYL-PEPTIDASE I-RELATED"/>
    <property type="match status" value="1"/>
</dbReference>
<name>A0A1M4VDV2_9GAMM</name>
<dbReference type="NCBIfam" id="NF009676">
    <property type="entry name" value="PRK13197.1"/>
    <property type="match status" value="1"/>
</dbReference>
<accession>A0A1M4VDV2</accession>
<dbReference type="EMBL" id="FQVA01000001">
    <property type="protein sequence ID" value="SHE67171.1"/>
    <property type="molecule type" value="Genomic_DNA"/>
</dbReference>
<dbReference type="Pfam" id="PF01470">
    <property type="entry name" value="Peptidase_C15"/>
    <property type="match status" value="1"/>
</dbReference>
<feature type="active site" evidence="9">
    <location>
        <position position="170"/>
    </location>
</feature>
<evidence type="ECO:0000256" key="10">
    <source>
        <dbReference type="PROSITE-ProRule" id="PRU10076"/>
    </source>
</evidence>
<evidence type="ECO:0000256" key="1">
    <source>
        <dbReference type="ARBA" id="ARBA00001770"/>
    </source>
</evidence>
<dbReference type="CDD" id="cd00501">
    <property type="entry name" value="Peptidase_C15"/>
    <property type="match status" value="1"/>
</dbReference>
<dbReference type="HAMAP" id="MF_00417">
    <property type="entry name" value="Pyrrolid_peptidase"/>
    <property type="match status" value="1"/>
</dbReference>
<dbReference type="InterPro" id="IPR029762">
    <property type="entry name" value="PGP-I_bact-type"/>
</dbReference>
<keyword evidence="6 9" id="KW-0645">Protease</keyword>
<dbReference type="InterPro" id="IPR016125">
    <property type="entry name" value="Peptidase_C15-like"/>
</dbReference>
<dbReference type="Gene3D" id="3.40.630.20">
    <property type="entry name" value="Peptidase C15, pyroglutamyl peptidase I-like"/>
    <property type="match status" value="1"/>
</dbReference>
<keyword evidence="12" id="KW-1185">Reference proteome</keyword>
<dbReference type="InterPro" id="IPR036440">
    <property type="entry name" value="Peptidase_C15-like_sf"/>
</dbReference>
<dbReference type="RefSeq" id="WP_073270933.1">
    <property type="nucleotide sequence ID" value="NZ_FQVA01000001.1"/>
</dbReference>
<dbReference type="EC" id="3.4.19.3" evidence="9"/>